<sequence length="149" mass="16656">MKSALIIATFLSLSLTAQAAVSGTCAICADVEKMTKVYEEDEAKGYDQYNDYLAQVNEKLSADKKNLSEEIRSLLTATMLMLKTDAHGELPDYLVAVEDSHPKEFAEALKDLPKDQRESLKKEMKFSRDFMKEGEEGPTTSKLPKNKGR</sequence>
<evidence type="ECO:0000313" key="4">
    <source>
        <dbReference type="Proteomes" id="UP000075320"/>
    </source>
</evidence>
<keyword evidence="4" id="KW-1185">Reference proteome</keyword>
<protein>
    <submittedName>
        <fullName evidence="3">Uncharacterized protein</fullName>
    </submittedName>
</protein>
<evidence type="ECO:0000256" key="2">
    <source>
        <dbReference type="SAM" id="SignalP"/>
    </source>
</evidence>
<name>A0A150WMX8_BDEBC</name>
<reference evidence="3 4" key="1">
    <citation type="submission" date="2016-03" db="EMBL/GenBank/DDBJ databases">
        <authorList>
            <person name="Ploux O."/>
        </authorList>
    </citation>
    <scope>NUCLEOTIDE SEQUENCE [LARGE SCALE GENOMIC DNA]</scope>
    <source>
        <strain evidence="3 4">R0</strain>
    </source>
</reference>
<comment type="caution">
    <text evidence="3">The sequence shown here is derived from an EMBL/GenBank/DDBJ whole genome shotgun (WGS) entry which is preliminary data.</text>
</comment>
<organism evidence="3 4">
    <name type="scientific">Bdellovibrio bacteriovorus</name>
    <dbReference type="NCBI Taxonomy" id="959"/>
    <lineage>
        <taxon>Bacteria</taxon>
        <taxon>Pseudomonadati</taxon>
        <taxon>Bdellovibrionota</taxon>
        <taxon>Bdellovibrionia</taxon>
        <taxon>Bdellovibrionales</taxon>
        <taxon>Pseudobdellovibrionaceae</taxon>
        <taxon>Bdellovibrio</taxon>
    </lineage>
</organism>
<accession>A0A150WMX8</accession>
<feature type="chain" id="PRO_5007572981" evidence="2">
    <location>
        <begin position="20"/>
        <end position="149"/>
    </location>
</feature>
<dbReference type="Proteomes" id="UP000075320">
    <property type="component" value="Unassembled WGS sequence"/>
</dbReference>
<gene>
    <name evidence="3" type="ORF">AZI86_01340</name>
</gene>
<dbReference type="EMBL" id="LUKE01000001">
    <property type="protein sequence ID" value="KYG65748.1"/>
    <property type="molecule type" value="Genomic_DNA"/>
</dbReference>
<dbReference type="RefSeq" id="WP_061833292.1">
    <property type="nucleotide sequence ID" value="NZ_LUKE01000001.1"/>
</dbReference>
<evidence type="ECO:0000313" key="3">
    <source>
        <dbReference type="EMBL" id="KYG65748.1"/>
    </source>
</evidence>
<feature type="region of interest" description="Disordered" evidence="1">
    <location>
        <begin position="110"/>
        <end position="149"/>
    </location>
</feature>
<evidence type="ECO:0000256" key="1">
    <source>
        <dbReference type="SAM" id="MobiDB-lite"/>
    </source>
</evidence>
<feature type="signal peptide" evidence="2">
    <location>
        <begin position="1"/>
        <end position="19"/>
    </location>
</feature>
<keyword evidence="2" id="KW-0732">Signal</keyword>
<proteinExistence type="predicted"/>
<feature type="compositionally biased region" description="Basic and acidic residues" evidence="1">
    <location>
        <begin position="110"/>
        <end position="135"/>
    </location>
</feature>
<dbReference type="AlphaFoldDB" id="A0A150WMX8"/>